<dbReference type="RefSeq" id="WP_058257144.1">
    <property type="nucleotide sequence ID" value="NZ_DUPS01000038.1"/>
</dbReference>
<evidence type="ECO:0000259" key="2">
    <source>
        <dbReference type="PROSITE" id="PS51175"/>
    </source>
</evidence>
<dbReference type="CDD" id="cd14256">
    <property type="entry name" value="Dockerin_I"/>
    <property type="match status" value="1"/>
</dbReference>
<dbReference type="CDD" id="cd04084">
    <property type="entry name" value="CBM6_xylanase-like"/>
    <property type="match status" value="1"/>
</dbReference>
<accession>A0A0K8J2W6</accession>
<evidence type="ECO:0000313" key="5">
    <source>
        <dbReference type="Proteomes" id="UP000196053"/>
    </source>
</evidence>
<keyword evidence="4" id="KW-0378">Hydrolase</keyword>
<dbReference type="EMBL" id="LN879430">
    <property type="protein sequence ID" value="CUH91694.1"/>
    <property type="molecule type" value="Genomic_DNA"/>
</dbReference>
<dbReference type="Pfam" id="PF03422">
    <property type="entry name" value="CBM_6"/>
    <property type="match status" value="1"/>
</dbReference>
<organism evidence="4 5">
    <name type="scientific">Herbinix luporum</name>
    <dbReference type="NCBI Taxonomy" id="1679721"/>
    <lineage>
        <taxon>Bacteria</taxon>
        <taxon>Bacillati</taxon>
        <taxon>Bacillota</taxon>
        <taxon>Clostridia</taxon>
        <taxon>Lachnospirales</taxon>
        <taxon>Lachnospiraceae</taxon>
        <taxon>Herbinix</taxon>
    </lineage>
</organism>
<dbReference type="InterPro" id="IPR000801">
    <property type="entry name" value="Esterase-like"/>
</dbReference>
<dbReference type="Gene3D" id="1.10.1330.10">
    <property type="entry name" value="Dockerin domain"/>
    <property type="match status" value="1"/>
</dbReference>
<feature type="domain" description="CBM6" evidence="2">
    <location>
        <begin position="302"/>
        <end position="427"/>
    </location>
</feature>
<dbReference type="GO" id="GO:0030246">
    <property type="term" value="F:carbohydrate binding"/>
    <property type="evidence" value="ECO:0007669"/>
    <property type="project" value="InterPro"/>
</dbReference>
<protein>
    <submittedName>
        <fullName evidence="4">Endo-1,4-beta-xylanase Z</fullName>
        <ecNumber evidence="4">3.2.1.8</ecNumber>
    </submittedName>
</protein>
<dbReference type="AlphaFoldDB" id="A0A0K8J2W6"/>
<dbReference type="EC" id="3.2.1.8" evidence="4"/>
<feature type="domain" description="Dockerin" evidence="3">
    <location>
        <begin position="430"/>
        <end position="494"/>
    </location>
</feature>
<dbReference type="InterPro" id="IPR016134">
    <property type="entry name" value="Dockerin_dom"/>
</dbReference>
<dbReference type="Proteomes" id="UP000196053">
    <property type="component" value="Chromosome I"/>
</dbReference>
<evidence type="ECO:0000256" key="1">
    <source>
        <dbReference type="ARBA" id="ARBA00022729"/>
    </source>
</evidence>
<dbReference type="InterPro" id="IPR050583">
    <property type="entry name" value="Mycobacterial_A85_antigen"/>
</dbReference>
<dbReference type="Pfam" id="PF00404">
    <property type="entry name" value="Dockerin_1"/>
    <property type="match status" value="1"/>
</dbReference>
<keyword evidence="5" id="KW-1185">Reference proteome</keyword>
<dbReference type="GO" id="GO:0016747">
    <property type="term" value="F:acyltransferase activity, transferring groups other than amino-acyl groups"/>
    <property type="evidence" value="ECO:0007669"/>
    <property type="project" value="TreeGrafter"/>
</dbReference>
<dbReference type="GO" id="GO:0031176">
    <property type="term" value="F:endo-1,4-beta-xylanase activity"/>
    <property type="evidence" value="ECO:0007669"/>
    <property type="project" value="UniProtKB-EC"/>
</dbReference>
<dbReference type="PROSITE" id="PS51766">
    <property type="entry name" value="DOCKERIN"/>
    <property type="match status" value="1"/>
</dbReference>
<evidence type="ECO:0000259" key="3">
    <source>
        <dbReference type="PROSITE" id="PS51766"/>
    </source>
</evidence>
<dbReference type="SMART" id="SM00606">
    <property type="entry name" value="CBD_IV"/>
    <property type="match status" value="1"/>
</dbReference>
<keyword evidence="4" id="KW-0624">Polysaccharide degradation</keyword>
<dbReference type="PANTHER" id="PTHR48098:SF1">
    <property type="entry name" value="DIACYLGLYCEROL ACYLTRANSFERASE_MYCOLYLTRANSFERASE AG85A"/>
    <property type="match status" value="1"/>
</dbReference>
<dbReference type="InterPro" id="IPR029058">
    <property type="entry name" value="AB_hydrolase_fold"/>
</dbReference>
<dbReference type="InterPro" id="IPR002105">
    <property type="entry name" value="Dockerin_1_rpt"/>
</dbReference>
<dbReference type="SUPFAM" id="SSF63446">
    <property type="entry name" value="Type I dockerin domain"/>
    <property type="match status" value="1"/>
</dbReference>
<keyword evidence="4" id="KW-0326">Glycosidase</keyword>
<sequence length="494" mass="53556">MKAKNLINVLGRKITPILLILAVVFGLPKDVMAAENLPTTPPSGYDRVQNGVPQGKVSYITYQSKATNSQRRARIYLPPGYSTNQKYSVMYLLHGIGGNEDEWYNGGSPHVILDNLLAAGKIDPFILVLPNGNASGGGAQDGWENFTNDLIHSLIPYIESNYSVKTDSKHRALAGLSMGGGQTFNIGLTNLDLFPYIGAFSAAPNTYPTSRLFPDNGAAAKSKLKLLFISCGTNDNLISFGAGVHNFCESRGIPHHYWLIQGAGHDWNVWKQSFWNFAQMACAAGFTDNESQDPPKPISAFEKIEAENYSSQSGVETETCQDTGGGMNVGFIENGDYLVYKNVDFGTGAASFKARVASETNGGKIEIRLGSPTGTLLGTCSVPGTGGWQIWTDVQCSINNVSGTHDLYLVFTGGSDYLFNINYFSFSKESQILLGDLNGDGAIDGLDYALMKMYLLGSIDKFPVDNDIKSGDLNNDNVVDALDFSLLRQYLLNL</sequence>
<dbReference type="InterPro" id="IPR005084">
    <property type="entry name" value="CBM6"/>
</dbReference>
<keyword evidence="1" id="KW-0732">Signal</keyword>
<keyword evidence="4" id="KW-0119">Carbohydrate metabolism</keyword>
<reference evidence="5" key="1">
    <citation type="submission" date="2015-09" db="EMBL/GenBank/DDBJ databases">
        <authorList>
            <person name="Wibberg D."/>
        </authorList>
    </citation>
    <scope>NUCLEOTIDE SEQUENCE [LARGE SCALE GENOMIC DNA]</scope>
    <source>
        <strain evidence="5">SD1D</strain>
    </source>
</reference>
<keyword evidence="4" id="KW-0858">Xylan degradation</keyword>
<proteinExistence type="predicted"/>
<gene>
    <name evidence="4" type="primary">xynZ</name>
    <name evidence="4" type="ORF">SD1D_0140</name>
</gene>
<dbReference type="Pfam" id="PF00756">
    <property type="entry name" value="Esterase"/>
    <property type="match status" value="1"/>
</dbReference>
<dbReference type="GO" id="GO:0045493">
    <property type="term" value="P:xylan catabolic process"/>
    <property type="evidence" value="ECO:0007669"/>
    <property type="project" value="UniProtKB-KW"/>
</dbReference>
<dbReference type="OrthoDB" id="9777383at2"/>
<dbReference type="Gene3D" id="2.60.120.260">
    <property type="entry name" value="Galactose-binding domain-like"/>
    <property type="match status" value="1"/>
</dbReference>
<dbReference type="Gene3D" id="3.40.50.1820">
    <property type="entry name" value="alpha/beta hydrolase"/>
    <property type="match status" value="1"/>
</dbReference>
<dbReference type="KEGG" id="hsd:SD1D_0140"/>
<dbReference type="SUPFAM" id="SSF53474">
    <property type="entry name" value="alpha/beta-Hydrolases"/>
    <property type="match status" value="1"/>
</dbReference>
<name>A0A0K8J2W6_9FIRM</name>
<dbReference type="InterPro" id="IPR008979">
    <property type="entry name" value="Galactose-bd-like_sf"/>
</dbReference>
<dbReference type="PROSITE" id="PS51175">
    <property type="entry name" value="CBM6"/>
    <property type="match status" value="1"/>
</dbReference>
<dbReference type="InterPro" id="IPR018247">
    <property type="entry name" value="EF_Hand_1_Ca_BS"/>
</dbReference>
<dbReference type="PANTHER" id="PTHR48098">
    <property type="entry name" value="ENTEROCHELIN ESTERASE-RELATED"/>
    <property type="match status" value="1"/>
</dbReference>
<dbReference type="PROSITE" id="PS00018">
    <property type="entry name" value="EF_HAND_1"/>
    <property type="match status" value="2"/>
</dbReference>
<dbReference type="InterPro" id="IPR036439">
    <property type="entry name" value="Dockerin_dom_sf"/>
</dbReference>
<dbReference type="InterPro" id="IPR006584">
    <property type="entry name" value="Cellulose-bd_IV"/>
</dbReference>
<evidence type="ECO:0000313" key="4">
    <source>
        <dbReference type="EMBL" id="CUH91694.1"/>
    </source>
</evidence>
<dbReference type="SUPFAM" id="SSF49785">
    <property type="entry name" value="Galactose-binding domain-like"/>
    <property type="match status" value="1"/>
</dbReference>